<dbReference type="InterPro" id="IPR005119">
    <property type="entry name" value="LysR_subst-bd"/>
</dbReference>
<dbReference type="PROSITE" id="PS50931">
    <property type="entry name" value="HTH_LYSR"/>
    <property type="match status" value="1"/>
</dbReference>
<dbReference type="SUPFAM" id="SSF53850">
    <property type="entry name" value="Periplasmic binding protein-like II"/>
    <property type="match status" value="1"/>
</dbReference>
<dbReference type="EMBL" id="UWPJ01000024">
    <property type="protein sequence ID" value="VCU71068.1"/>
    <property type="molecule type" value="Genomic_DNA"/>
</dbReference>
<keyword evidence="7" id="KW-1185">Reference proteome</keyword>
<dbReference type="Gene3D" id="1.10.10.10">
    <property type="entry name" value="Winged helix-like DNA-binding domain superfamily/Winged helix DNA-binding domain"/>
    <property type="match status" value="1"/>
</dbReference>
<evidence type="ECO:0000256" key="3">
    <source>
        <dbReference type="ARBA" id="ARBA00023125"/>
    </source>
</evidence>
<evidence type="ECO:0000259" key="5">
    <source>
        <dbReference type="PROSITE" id="PS50931"/>
    </source>
</evidence>
<dbReference type="PANTHER" id="PTHR30118">
    <property type="entry name" value="HTH-TYPE TRANSCRIPTIONAL REGULATOR LEUO-RELATED"/>
    <property type="match status" value="1"/>
</dbReference>
<keyword evidence="4" id="KW-0804">Transcription</keyword>
<evidence type="ECO:0000256" key="2">
    <source>
        <dbReference type="ARBA" id="ARBA00023015"/>
    </source>
</evidence>
<evidence type="ECO:0000313" key="7">
    <source>
        <dbReference type="Proteomes" id="UP000277294"/>
    </source>
</evidence>
<reference evidence="6 7" key="1">
    <citation type="submission" date="2018-10" db="EMBL/GenBank/DDBJ databases">
        <authorList>
            <person name="Criscuolo A."/>
        </authorList>
    </citation>
    <scope>NUCLEOTIDE SEQUENCE [LARGE SCALE GENOMIC DNA]</scope>
    <source>
        <strain evidence="6">DnA1</strain>
    </source>
</reference>
<comment type="similarity">
    <text evidence="1">Belongs to the LysR transcriptional regulatory family.</text>
</comment>
<dbReference type="InterPro" id="IPR036390">
    <property type="entry name" value="WH_DNA-bd_sf"/>
</dbReference>
<dbReference type="PRINTS" id="PR00039">
    <property type="entry name" value="HTHLYSR"/>
</dbReference>
<dbReference type="Proteomes" id="UP000277294">
    <property type="component" value="Unassembled WGS sequence"/>
</dbReference>
<dbReference type="InterPro" id="IPR036388">
    <property type="entry name" value="WH-like_DNA-bd_sf"/>
</dbReference>
<evidence type="ECO:0000256" key="4">
    <source>
        <dbReference type="ARBA" id="ARBA00023163"/>
    </source>
</evidence>
<dbReference type="Gene3D" id="3.40.190.10">
    <property type="entry name" value="Periplasmic binding protein-like II"/>
    <property type="match status" value="2"/>
</dbReference>
<dbReference type="AlphaFoldDB" id="A0A3P4B5X6"/>
<accession>A0A3P4B5X6</accession>
<dbReference type="CDD" id="cd08459">
    <property type="entry name" value="PBP2_DntR_NahR_LinR_like"/>
    <property type="match status" value="1"/>
</dbReference>
<dbReference type="PANTHER" id="PTHR30118:SF15">
    <property type="entry name" value="TRANSCRIPTIONAL REGULATORY PROTEIN"/>
    <property type="match status" value="1"/>
</dbReference>
<dbReference type="OrthoDB" id="8523210at2"/>
<dbReference type="SUPFAM" id="SSF46785">
    <property type="entry name" value="Winged helix' DNA-binding domain"/>
    <property type="match status" value="1"/>
</dbReference>
<keyword evidence="3" id="KW-0238">DNA-binding</keyword>
<organism evidence="6 7">
    <name type="scientific">Pigmentiphaga humi</name>
    <dbReference type="NCBI Taxonomy" id="2478468"/>
    <lineage>
        <taxon>Bacteria</taxon>
        <taxon>Pseudomonadati</taxon>
        <taxon>Pseudomonadota</taxon>
        <taxon>Betaproteobacteria</taxon>
        <taxon>Burkholderiales</taxon>
        <taxon>Alcaligenaceae</taxon>
        <taxon>Pigmentiphaga</taxon>
    </lineage>
</organism>
<proteinExistence type="inferred from homology"/>
<name>A0A3P4B5X6_9BURK</name>
<dbReference type="GO" id="GO:0003677">
    <property type="term" value="F:DNA binding"/>
    <property type="evidence" value="ECO:0007669"/>
    <property type="project" value="UniProtKB-KW"/>
</dbReference>
<sequence>MSQLLDHFDLNLLVVFEALYLERNVTRAGERIGMSQPSMSHALNRLRKQTGDALFTRVGGEMYPTRYAQQMASNVLQALELLRAGMDRVNDFDPATSQRTFKLLMSDFAQLLVIPALLSRIAETAPNVKLEVSSIGREHYRDALESGEADLAVGHLQELQSGFYQLGLFVDEHVCVLGPKSAYRGDSMSLDAYLQANHVLVTANKTDINIDKELARQGLHRQIRLRVPSYLLLPAIMAETDMFVTVPRVIARRVIAQAGGGRQLPLPFKTPQVNLRAFWHVGMHSDSGNRWLRGMVAGLPSLPRPEAP</sequence>
<dbReference type="Pfam" id="PF03466">
    <property type="entry name" value="LysR_substrate"/>
    <property type="match status" value="1"/>
</dbReference>
<keyword evidence="2" id="KW-0805">Transcription regulation</keyword>
<evidence type="ECO:0000313" key="6">
    <source>
        <dbReference type="EMBL" id="VCU71068.1"/>
    </source>
</evidence>
<dbReference type="RefSeq" id="WP_124080531.1">
    <property type="nucleotide sequence ID" value="NZ_UWPJ01000024.1"/>
</dbReference>
<protein>
    <submittedName>
        <fullName evidence="6">Nodulation protein D 2</fullName>
    </submittedName>
</protein>
<feature type="domain" description="HTH lysR-type" evidence="5">
    <location>
        <begin position="8"/>
        <end position="65"/>
    </location>
</feature>
<dbReference type="GO" id="GO:0003700">
    <property type="term" value="F:DNA-binding transcription factor activity"/>
    <property type="evidence" value="ECO:0007669"/>
    <property type="project" value="InterPro"/>
</dbReference>
<dbReference type="InterPro" id="IPR000847">
    <property type="entry name" value="LysR_HTH_N"/>
</dbReference>
<evidence type="ECO:0000256" key="1">
    <source>
        <dbReference type="ARBA" id="ARBA00009437"/>
    </source>
</evidence>
<dbReference type="InterPro" id="IPR050389">
    <property type="entry name" value="LysR-type_TF"/>
</dbReference>
<dbReference type="Pfam" id="PF00126">
    <property type="entry name" value="HTH_1"/>
    <property type="match status" value="1"/>
</dbReference>
<gene>
    <name evidence="6" type="primary">nodD2_12</name>
    <name evidence="6" type="ORF">PIGHUM_03148</name>
</gene>